<dbReference type="SUPFAM" id="SSF57501">
    <property type="entry name" value="Cystine-knot cytokines"/>
    <property type="match status" value="1"/>
</dbReference>
<organism evidence="10 11">
    <name type="scientific">Bactrocera dorsalis</name>
    <name type="common">Oriental fruit fly</name>
    <name type="synonym">Dacus dorsalis</name>
    <dbReference type="NCBI Taxonomy" id="27457"/>
    <lineage>
        <taxon>Eukaryota</taxon>
        <taxon>Metazoa</taxon>
        <taxon>Ecdysozoa</taxon>
        <taxon>Arthropoda</taxon>
        <taxon>Hexapoda</taxon>
        <taxon>Insecta</taxon>
        <taxon>Pterygota</taxon>
        <taxon>Neoptera</taxon>
        <taxon>Endopterygota</taxon>
        <taxon>Diptera</taxon>
        <taxon>Brachycera</taxon>
        <taxon>Muscomorpha</taxon>
        <taxon>Tephritoidea</taxon>
        <taxon>Tephritidae</taxon>
        <taxon>Bactrocera</taxon>
        <taxon>Bactrocera</taxon>
    </lineage>
</organism>
<comment type="subcellular location">
    <subcellularLocation>
        <location evidence="1">Secreted</location>
    </subcellularLocation>
</comment>
<dbReference type="InterPro" id="IPR029034">
    <property type="entry name" value="Cystine-knot_cytokine"/>
</dbReference>
<keyword evidence="4 6" id="KW-0339">Growth factor</keyword>
<evidence type="ECO:0000256" key="1">
    <source>
        <dbReference type="ARBA" id="ARBA00004613"/>
    </source>
</evidence>
<dbReference type="PANTHER" id="PTHR11848">
    <property type="entry name" value="TGF-BETA FAMILY"/>
    <property type="match status" value="1"/>
</dbReference>
<dbReference type="KEGG" id="bdr:105225728"/>
<dbReference type="Gene3D" id="2.60.120.970">
    <property type="match status" value="2"/>
</dbReference>
<accession>A0A8N4QG95</accession>
<dbReference type="InterPro" id="IPR001839">
    <property type="entry name" value="TGF-b_C"/>
</dbReference>
<dbReference type="GO" id="GO:0005615">
    <property type="term" value="C:extracellular space"/>
    <property type="evidence" value="ECO:0007669"/>
    <property type="project" value="TreeGrafter"/>
</dbReference>
<sequence>MQIIKVTKFCMVCCLKSIYFAIFLLPLISAETLTNGTSATSVYRPWKTISSRVPILVIVRNISHQYITSAVETGTFATMYNVYFFLYVHQHLRRSFHNILRNVENYNKTHDTTNYIPCLNNSKNLKENEDSKKYEYNNGKINDFSRRVKQYWNRKELTLKSRRDIAGVECQIYCDDIFELALYMITAIFIEFIPITIRYACKKTALCWRRLFCCFYHRNYTKTPYLRQYLHQRHRAVINCVCDVLKLSTIKFKRRSDQQQKHVFILHQKHLTIFAVITGEIFALFIHGVTTQSPEISVPALADSLYISGEKLIIFHAVPTMMATTAIIAQNCRKFCHHYLLKAVIINPITFSFYAQIIADHRHCIIMPKEIRLLPKQITYLIWEIQQLRELDISCHYKYFVCGGKIIENKFVYAANENKDHTLRHNLRSFAILLLLIDDYDTVYENYDNNFAKSQNNCYLKLFEEQLLKISKDWGILSTQMNNFIIGFQKKVKYGRDISVIHTNSIFKELQSGAKRKSKPNFGKHIKPMKLTKGSPYWNVPFRSAATFTCQRIQDKSTDWKKCLQAIIKFDLCCCCWCFYCYRRNSISERVSSGFCNKWYRCYPWYRRQYAHKSPHCIYCYYYLLCYYSLNQYCCYSKISIKSVMYPCNCSSNKSNRDFRKYCPNIQRNEKKIKEQRVLQQLKCFRNVFRPQYPTNANCISSTLSALYFCHRIYWFQNTQNCCSHITKPNTLVNTMNSVKVTCAVTISNKKIDFINSIRSTAIYLGKCVYNELIKLEDYIRRHIVIVLQIKISIPRSTALVIKVTRDQQQQQMVNIAHDQQLKMNYLCKIFCNNWKRHRRRKRRRRRRRMNKQEQQQHQSVRLQQQHINNEKKTLLSGINNSRLHILDFNACKAIATNVPVHMILSKAPTVTMLAAMRFTNTKIALTDGNRKDVISPSQTPALISSPSLTTTASTRLNRSRSRPNLVWLFIGLVWFEGPKYVNCGIQSSSQSSQSNPQSQSQPQTATHAAETTLEPLPTSVLLSPRQQHKIPPPRITSNLLLLTPNYKKIFKGSKSFIQKGSIAAIADTAKYKMKPGAKSSLNGKVMHIGNCLSPRRRASIMATKTKRKLTRSYDNDSIMITDRKRFNRLEPGANVEANFLDEEAHSAHSDHARLESIKRQILTKLGLKQKPNVSHPLPKQFIWDTIYRADGIRSVVSDFDFSENGSHRMELMSEVNSTKETRRSNSAKANDITNLLLNSRGFQNGEFANTIASGKKINRISLNLGLDAEKVFNVSYKDYLHHARFDESKILNDSKITNNFTYLMHISKPKPNKNFLGVDEPGYSDIIYNDKDDLLETETDELNYKVNHGIHNVDEAYSYAENRDGYSLQHRKYPLSADQNKYERDDFQGDTQELIIFAEKGKMIKQHRLVEFAPQTKYMSNEKFFVRKAEIHIRIDKLTTGCNDNSDRKNRGCGGNKTKPKLWIFQVMENNTTKKSCDNSPQLCVTYDVDIMNLGWQKFDITLTVRDWYTRAPTEKLRLLIDCTGCGKHYILHLFNQPLENSKHKLLYLQREKRYRSVKRNDLVVHWRQPLLNRNIISERHSDVKEQVEQRPKAKISLLCNNIFNCNTKKNFTSKIDNYKLNNVRTKLFRPHVLLGYLDQYNRLQPQVPQARGKQHVNSQPQKYTRLKDPISSELSPNRPFLVLRTETRRLRRVRRRAIDCVGAIHGQCCKESFYVSFKALGWDDWIIAPRGYFANYCRGDCTGPFRTPDTFQTFHAHFIEEYRKMGLLNGMQPCCAPVKFSSMSLIYYGDDGIIKRDLPKMVVDECGCP</sequence>
<comment type="similarity">
    <text evidence="2 6">Belongs to the TGF-beta family.</text>
</comment>
<dbReference type="GO" id="GO:0005125">
    <property type="term" value="F:cytokine activity"/>
    <property type="evidence" value="ECO:0007669"/>
    <property type="project" value="TreeGrafter"/>
</dbReference>
<feature type="domain" description="TGF-beta family profile" evidence="9">
    <location>
        <begin position="1691"/>
        <end position="1811"/>
    </location>
</feature>
<feature type="compositionally biased region" description="Low complexity" evidence="7">
    <location>
        <begin position="987"/>
        <end position="1004"/>
    </location>
</feature>
<protein>
    <submittedName>
        <fullName evidence="11">Uncharacterized protein LOC105225728 isoform X3</fullName>
    </submittedName>
</protein>
<evidence type="ECO:0000256" key="4">
    <source>
        <dbReference type="ARBA" id="ARBA00023030"/>
    </source>
</evidence>
<dbReference type="GeneID" id="105225728"/>
<keyword evidence="3" id="KW-0964">Secreted</keyword>
<evidence type="ECO:0000313" key="11">
    <source>
        <dbReference type="RefSeq" id="XP_029406642.1"/>
    </source>
</evidence>
<feature type="transmembrane region" description="Helical" evidence="8">
    <location>
        <begin position="312"/>
        <end position="332"/>
    </location>
</feature>
<feature type="region of interest" description="Disordered" evidence="7">
    <location>
        <begin position="838"/>
        <end position="867"/>
    </location>
</feature>
<dbReference type="PROSITE" id="PS00250">
    <property type="entry name" value="TGF_BETA_1"/>
    <property type="match status" value="1"/>
</dbReference>
<evidence type="ECO:0000256" key="8">
    <source>
        <dbReference type="SAM" id="Phobius"/>
    </source>
</evidence>
<dbReference type="SMART" id="SM00204">
    <property type="entry name" value="TGFB"/>
    <property type="match status" value="1"/>
</dbReference>
<evidence type="ECO:0000256" key="2">
    <source>
        <dbReference type="ARBA" id="ARBA00006656"/>
    </source>
</evidence>
<dbReference type="GO" id="GO:0008083">
    <property type="term" value="F:growth factor activity"/>
    <property type="evidence" value="ECO:0007669"/>
    <property type="project" value="UniProtKB-KW"/>
</dbReference>
<keyword evidence="8" id="KW-0812">Transmembrane</keyword>
<keyword evidence="8" id="KW-0472">Membrane</keyword>
<feature type="transmembrane region" description="Helical" evidence="8">
    <location>
        <begin position="271"/>
        <end position="292"/>
    </location>
</feature>
<evidence type="ECO:0000256" key="7">
    <source>
        <dbReference type="SAM" id="MobiDB-lite"/>
    </source>
</evidence>
<dbReference type="PROSITE" id="PS51362">
    <property type="entry name" value="TGF_BETA_2"/>
    <property type="match status" value="1"/>
</dbReference>
<keyword evidence="8" id="KW-1133">Transmembrane helix</keyword>
<dbReference type="InterPro" id="IPR017948">
    <property type="entry name" value="TGFb_CS"/>
</dbReference>
<keyword evidence="5" id="KW-1015">Disulfide bond</keyword>
<gene>
    <name evidence="11" type="primary">LOC105225728</name>
</gene>
<feature type="region of interest" description="Disordered" evidence="7">
    <location>
        <begin position="987"/>
        <end position="1010"/>
    </location>
</feature>
<reference evidence="11" key="1">
    <citation type="submission" date="2025-08" db="UniProtKB">
        <authorList>
            <consortium name="RefSeq"/>
        </authorList>
    </citation>
    <scope>IDENTIFICATION</scope>
    <source>
        <tissue evidence="11">Adult</tissue>
    </source>
</reference>
<evidence type="ECO:0000256" key="5">
    <source>
        <dbReference type="ARBA" id="ARBA00023157"/>
    </source>
</evidence>
<dbReference type="PANTHER" id="PTHR11848:SF309">
    <property type="entry name" value="INHIBIN BETA CHAIN"/>
    <property type="match status" value="1"/>
</dbReference>
<feature type="compositionally biased region" description="Basic residues" evidence="7">
    <location>
        <begin position="838"/>
        <end position="850"/>
    </location>
</feature>
<dbReference type="InterPro" id="IPR015615">
    <property type="entry name" value="TGF-beta-rel"/>
</dbReference>
<feature type="region of interest" description="Disordered" evidence="7">
    <location>
        <begin position="937"/>
        <end position="957"/>
    </location>
</feature>
<dbReference type="OrthoDB" id="6516235at2759"/>
<proteinExistence type="inferred from homology"/>
<evidence type="ECO:0000313" key="10">
    <source>
        <dbReference type="Proteomes" id="UP001652620"/>
    </source>
</evidence>
<name>A0A8N4QG95_BACDO</name>
<dbReference type="SMR" id="A0A8N4QG95"/>
<evidence type="ECO:0000256" key="3">
    <source>
        <dbReference type="ARBA" id="ARBA00022525"/>
    </source>
</evidence>
<dbReference type="Proteomes" id="UP001652620">
    <property type="component" value="Chromosome 6"/>
</dbReference>
<evidence type="ECO:0000256" key="6">
    <source>
        <dbReference type="RuleBase" id="RU000354"/>
    </source>
</evidence>
<dbReference type="RefSeq" id="XP_029406642.1">
    <property type="nucleotide sequence ID" value="XM_029550782.2"/>
</dbReference>
<dbReference type="CDD" id="cd13752">
    <property type="entry name" value="TGF_beta_INHB"/>
    <property type="match status" value="1"/>
</dbReference>
<keyword evidence="10" id="KW-1185">Reference proteome</keyword>
<feature type="compositionally biased region" description="Low complexity" evidence="7">
    <location>
        <begin position="853"/>
        <end position="866"/>
    </location>
</feature>
<dbReference type="Pfam" id="PF00019">
    <property type="entry name" value="TGF_beta"/>
    <property type="match status" value="1"/>
</dbReference>
<feature type="transmembrane region" description="Helical" evidence="8">
    <location>
        <begin position="339"/>
        <end position="359"/>
    </location>
</feature>
<dbReference type="CTD" id="43826"/>
<dbReference type="Gene3D" id="2.10.90.10">
    <property type="entry name" value="Cystine-knot cytokines"/>
    <property type="match status" value="1"/>
</dbReference>
<evidence type="ECO:0000259" key="9">
    <source>
        <dbReference type="PROSITE" id="PS51362"/>
    </source>
</evidence>